<sequence length="119" mass="13167">MPESQDQKQVPDIVSLIKEYISTKVELTRLTAIDKLTVLVSSMITGAVVVVAMLLTFLFASITLALFLGELLNSYAAGFGIVALIYLALAIVTNMSKEKYINKFLQDFMVKKIFNKGEN</sequence>
<evidence type="ECO:0000313" key="2">
    <source>
        <dbReference type="EMBL" id="PRY53949.1"/>
    </source>
</evidence>
<evidence type="ECO:0000313" key="3">
    <source>
        <dbReference type="Proteomes" id="UP000238034"/>
    </source>
</evidence>
<dbReference type="RefSeq" id="WP_106292523.1">
    <property type="nucleotide sequence ID" value="NZ_PVTH01000003.1"/>
</dbReference>
<comment type="caution">
    <text evidence="2">The sequence shown here is derived from an EMBL/GenBank/DDBJ whole genome shotgun (WGS) entry which is preliminary data.</text>
</comment>
<accession>A0A2T0U7R7</accession>
<feature type="transmembrane region" description="Helical" evidence="1">
    <location>
        <begin position="36"/>
        <end position="69"/>
    </location>
</feature>
<name>A0A2T0U7R7_9SPHI</name>
<proteinExistence type="predicted"/>
<evidence type="ECO:0000256" key="1">
    <source>
        <dbReference type="SAM" id="Phobius"/>
    </source>
</evidence>
<dbReference type="AlphaFoldDB" id="A0A2T0U7R7"/>
<protein>
    <submittedName>
        <fullName evidence="2">Uncharacterized protein</fullName>
    </submittedName>
</protein>
<organism evidence="2 3">
    <name type="scientific">Arcticibacter pallidicorallinus</name>
    <dbReference type="NCBI Taxonomy" id="1259464"/>
    <lineage>
        <taxon>Bacteria</taxon>
        <taxon>Pseudomonadati</taxon>
        <taxon>Bacteroidota</taxon>
        <taxon>Sphingobacteriia</taxon>
        <taxon>Sphingobacteriales</taxon>
        <taxon>Sphingobacteriaceae</taxon>
        <taxon>Arcticibacter</taxon>
    </lineage>
</organism>
<dbReference type="Proteomes" id="UP000238034">
    <property type="component" value="Unassembled WGS sequence"/>
</dbReference>
<gene>
    <name evidence="2" type="ORF">B0I27_103422</name>
</gene>
<keyword evidence="1" id="KW-0812">Transmembrane</keyword>
<keyword evidence="1" id="KW-1133">Transmembrane helix</keyword>
<reference evidence="2 3" key="1">
    <citation type="submission" date="2018-03" db="EMBL/GenBank/DDBJ databases">
        <title>Genomic Encyclopedia of Type Strains, Phase III (KMG-III): the genomes of soil and plant-associated and newly described type strains.</title>
        <authorList>
            <person name="Whitman W."/>
        </authorList>
    </citation>
    <scope>NUCLEOTIDE SEQUENCE [LARGE SCALE GENOMIC DNA]</scope>
    <source>
        <strain evidence="2 3">CGMCC 1.9313</strain>
    </source>
</reference>
<dbReference type="OrthoDB" id="675470at2"/>
<keyword evidence="1" id="KW-0472">Membrane</keyword>
<dbReference type="EMBL" id="PVTH01000003">
    <property type="protein sequence ID" value="PRY53949.1"/>
    <property type="molecule type" value="Genomic_DNA"/>
</dbReference>
<keyword evidence="3" id="KW-1185">Reference proteome</keyword>
<feature type="transmembrane region" description="Helical" evidence="1">
    <location>
        <begin position="75"/>
        <end position="93"/>
    </location>
</feature>